<dbReference type="Proteomes" id="UP000182350">
    <property type="component" value="Unassembled WGS sequence"/>
</dbReference>
<proteinExistence type="predicted"/>
<organism evidence="2 3">
    <name type="scientific">Marinospirillum alkaliphilum DSM 21637</name>
    <dbReference type="NCBI Taxonomy" id="1122209"/>
    <lineage>
        <taxon>Bacteria</taxon>
        <taxon>Pseudomonadati</taxon>
        <taxon>Pseudomonadota</taxon>
        <taxon>Gammaproteobacteria</taxon>
        <taxon>Oceanospirillales</taxon>
        <taxon>Oceanospirillaceae</taxon>
        <taxon>Marinospirillum</taxon>
    </lineage>
</organism>
<evidence type="ECO:0000313" key="2">
    <source>
        <dbReference type="EMBL" id="SFX30306.1"/>
    </source>
</evidence>
<dbReference type="OrthoDB" id="5471167at2"/>
<protein>
    <submittedName>
        <fullName evidence="2">Uncharacterized protein</fullName>
    </submittedName>
</protein>
<dbReference type="RefSeq" id="WP_072325414.1">
    <property type="nucleotide sequence ID" value="NZ_FPJW01000003.1"/>
</dbReference>
<feature type="region of interest" description="Disordered" evidence="1">
    <location>
        <begin position="27"/>
        <end position="80"/>
    </location>
</feature>
<name>A0A1K1VYX9_9GAMM</name>
<reference evidence="2 3" key="1">
    <citation type="submission" date="2016-11" db="EMBL/GenBank/DDBJ databases">
        <authorList>
            <person name="Jaros S."/>
            <person name="Januszkiewicz K."/>
            <person name="Wedrychowicz H."/>
        </authorList>
    </citation>
    <scope>NUCLEOTIDE SEQUENCE [LARGE SCALE GENOMIC DNA]</scope>
    <source>
        <strain evidence="2 3">DSM 21637</strain>
    </source>
</reference>
<evidence type="ECO:0000256" key="1">
    <source>
        <dbReference type="SAM" id="MobiDB-lite"/>
    </source>
</evidence>
<feature type="compositionally biased region" description="Basic and acidic residues" evidence="1">
    <location>
        <begin position="33"/>
        <end position="47"/>
    </location>
</feature>
<sequence>MNFQRKLLLMVLLILIVVLLIPKGGEDLAPSTGERHVTSEAEMRTVPDTRMASDAGRTESSEATESSHEGDDTPAAEPSLSELPLADSDAQATSVAVTGLTAADLRQFRERGLGDPEQRIMQSLMGRSDLIPQQAVLGGTMRFVAEESLLLNRRWVLATYEDGHIRGQALFEYEVTTTGEILWVLLAHQSD</sequence>
<evidence type="ECO:0000313" key="3">
    <source>
        <dbReference type="Proteomes" id="UP000182350"/>
    </source>
</evidence>
<gene>
    <name evidence="2" type="ORF">SAMN02745752_01166</name>
</gene>
<dbReference type="AlphaFoldDB" id="A0A1K1VYX9"/>
<dbReference type="STRING" id="1122209.SAMN02745752_01166"/>
<accession>A0A1K1VYX9</accession>
<dbReference type="EMBL" id="FPJW01000003">
    <property type="protein sequence ID" value="SFX30306.1"/>
    <property type="molecule type" value="Genomic_DNA"/>
</dbReference>
<keyword evidence="3" id="KW-1185">Reference proteome</keyword>
<feature type="compositionally biased region" description="Basic and acidic residues" evidence="1">
    <location>
        <begin position="56"/>
        <end position="71"/>
    </location>
</feature>